<comment type="caution">
    <text evidence="1">The sequence shown here is derived from an EMBL/GenBank/DDBJ whole genome shotgun (WGS) entry which is preliminary data.</text>
</comment>
<keyword evidence="1" id="KW-0489">Methyltransferase</keyword>
<keyword evidence="2" id="KW-1185">Reference proteome</keyword>
<dbReference type="Proteomes" id="UP000319213">
    <property type="component" value="Unassembled WGS sequence"/>
</dbReference>
<dbReference type="EMBL" id="VFPQ01000001">
    <property type="protein sequence ID" value="TQM73371.1"/>
    <property type="molecule type" value="Genomic_DNA"/>
</dbReference>
<reference evidence="1 2" key="1">
    <citation type="submission" date="2019-06" db="EMBL/GenBank/DDBJ databases">
        <title>Sequencing the genomes of 1000 actinobacteria strains.</title>
        <authorList>
            <person name="Klenk H.-P."/>
        </authorList>
    </citation>
    <scope>NUCLEOTIDE SEQUENCE [LARGE SCALE GENOMIC DNA]</scope>
    <source>
        <strain evidence="1 2">DSM 43186</strain>
    </source>
</reference>
<keyword evidence="1" id="KW-0808">Transferase</keyword>
<protein>
    <submittedName>
        <fullName evidence="1">S-adenosyl methyltransferase</fullName>
    </submittedName>
</protein>
<organism evidence="1 2">
    <name type="scientific">Thermopolyspora flexuosa</name>
    <dbReference type="NCBI Taxonomy" id="103836"/>
    <lineage>
        <taxon>Bacteria</taxon>
        <taxon>Bacillati</taxon>
        <taxon>Actinomycetota</taxon>
        <taxon>Actinomycetes</taxon>
        <taxon>Streptosporangiales</taxon>
        <taxon>Streptosporangiaceae</taxon>
        <taxon>Thermopolyspora</taxon>
    </lineage>
</organism>
<accession>A0A543IS10</accession>
<proteinExistence type="predicted"/>
<gene>
    <name evidence="1" type="ORF">FHX40_0009</name>
</gene>
<dbReference type="Pfam" id="PF04672">
    <property type="entry name" value="Methyltransf_19"/>
    <property type="match status" value="1"/>
</dbReference>
<evidence type="ECO:0000313" key="1">
    <source>
        <dbReference type="EMBL" id="TQM73371.1"/>
    </source>
</evidence>
<evidence type="ECO:0000313" key="2">
    <source>
        <dbReference type="Proteomes" id="UP000319213"/>
    </source>
</evidence>
<dbReference type="SUPFAM" id="SSF53335">
    <property type="entry name" value="S-adenosyl-L-methionine-dependent methyltransferases"/>
    <property type="match status" value="1"/>
</dbReference>
<dbReference type="InterPro" id="IPR029063">
    <property type="entry name" value="SAM-dependent_MTases_sf"/>
</dbReference>
<dbReference type="GO" id="GO:0008168">
    <property type="term" value="F:methyltransferase activity"/>
    <property type="evidence" value="ECO:0007669"/>
    <property type="project" value="UniProtKB-KW"/>
</dbReference>
<dbReference type="Gene3D" id="3.40.50.150">
    <property type="entry name" value="Vaccinia Virus protein VP39"/>
    <property type="match status" value="1"/>
</dbReference>
<dbReference type="RefSeq" id="WP_142257683.1">
    <property type="nucleotide sequence ID" value="NZ_BMPV01000004.1"/>
</dbReference>
<dbReference type="AlphaFoldDB" id="A0A543IS10"/>
<sequence length="267" mass="29832">MGERSLPTFDPSTPAEPRIYNYLLGGKDNFAVDREVADKLVSKRRYIGRWQYPAIENRRFMERAVRHLAEAGVRQFIDVGCGFPTEKDNVHQIAQAVDPSARVVYVDYDPEVHVHFRTMLDGVPNTVAIRADARGPKEILAHPDLTALIDLAEPVAILLIAILHHIPDEDDPDGVVACFRDAMAPGGYLVISHLTSDGPPPIAARRFEQAFEPVRESMTLRTRDRIRSFFGDLELIDPGLVDGGHWRPDEDETPPSNWLAVGVAKKP</sequence>
<dbReference type="PIRSF" id="PIRSF017393">
    <property type="entry name" value="MTase_SAV2177"/>
    <property type="match status" value="1"/>
</dbReference>
<dbReference type="GO" id="GO:0032259">
    <property type="term" value="P:methylation"/>
    <property type="evidence" value="ECO:0007669"/>
    <property type="project" value="UniProtKB-KW"/>
</dbReference>
<dbReference type="OrthoDB" id="3466559at2"/>
<dbReference type="InterPro" id="IPR006764">
    <property type="entry name" value="SAM_dep_MeTrfase_SAV2177_type"/>
</dbReference>
<name>A0A543IS10_9ACTN</name>